<evidence type="ECO:0000259" key="6">
    <source>
        <dbReference type="PROSITE" id="PS01124"/>
    </source>
</evidence>
<feature type="coiled-coil region" evidence="4">
    <location>
        <begin position="39"/>
        <end position="71"/>
    </location>
</feature>
<name>A0A2X4W7E7_LEDLE</name>
<feature type="transmembrane region" description="Helical" evidence="5">
    <location>
        <begin position="16"/>
        <end position="37"/>
    </location>
</feature>
<dbReference type="InterPro" id="IPR018062">
    <property type="entry name" value="HTH_AraC-typ_CS"/>
</dbReference>
<keyword evidence="1" id="KW-0805">Transcription regulation</keyword>
<feature type="transmembrane region" description="Helical" evidence="5">
    <location>
        <begin position="296"/>
        <end position="315"/>
    </location>
</feature>
<dbReference type="Pfam" id="PF12833">
    <property type="entry name" value="HTH_18"/>
    <property type="match status" value="1"/>
</dbReference>
<keyword evidence="4" id="KW-0175">Coiled coil</keyword>
<dbReference type="RefSeq" id="WP_066138758.1">
    <property type="nucleotide sequence ID" value="NZ_CBCSGM010000001.1"/>
</dbReference>
<dbReference type="InterPro" id="IPR018060">
    <property type="entry name" value="HTH_AraC"/>
</dbReference>
<evidence type="ECO:0000256" key="2">
    <source>
        <dbReference type="ARBA" id="ARBA00023125"/>
    </source>
</evidence>
<dbReference type="Proteomes" id="UP000249134">
    <property type="component" value="Chromosome 1"/>
</dbReference>
<sequence>MNKKFWLQGNYFRRNFIIILLITSIPGMIIGGAIYWFGAEKIEHELQILHQKHVNQQAKHLNSQLQELEVNIAHLGFDPELTSDLNEINFIKEFSKTHNLTQSVFMLQESNPLIAKAYLYVDAEQKTLFNPEYNPLTNMKETEQLQSLLSNKRGIYWRELPETLSKEKGKSSLEFGLIHNIPSGQSNNVLIVKLESNKITQLVKELNPYNEGAAFLVENDHLIAATNSMQDFRYEQDLHAKILEQKEPRGSFMYEWNGSNYSVSFGEMKRVNAEWSYISISPMTAIVKPIIVLSKIIILISVSGFILSIIITWVATRKIYSPLEKLMKALSIFEDKKSSTRKTNEFKLIEDKWHELAENSQQLQNQLLTHIPALKNGFLMQLTQGHLEEYSERDLYKRMKGYGWEIENPSFLFIDIQLTGVQHIKGSFSQSEDSTISFVASNVIKELAEEQFVHIQMMDFHDLSFGILIIEEKRFSTNESLMQFANIVTQAINEILNLQVTVTIGDRTSKIKEIPTIYEKVKHGKRLRYFNDKNQVIHLPEEEKSNLLKGIYYPFTIEKKLIQSIRMEQTEDFEELIQKFMLELIANESKEINIQQGVIHLFNSFQGEIMQSGFHPLEIYDGEDIMQKLMQHREPSSIIHCFMEDVIRPFMIKLQGRQNHERKKLVEQVIAKIQESYMEDISLEMYADQINTNPYTLSKTFKEIVGINFIDYLTDLRIEKAKQLLSTTDEKISDISEKVGYRHSYFNRIFKKQVGVTPSQYRQTQRMNEMQKSTIAGK</sequence>
<dbReference type="GO" id="GO:0003700">
    <property type="term" value="F:DNA-binding transcription factor activity"/>
    <property type="evidence" value="ECO:0007669"/>
    <property type="project" value="InterPro"/>
</dbReference>
<dbReference type="SMART" id="SM00342">
    <property type="entry name" value="HTH_ARAC"/>
    <property type="match status" value="1"/>
</dbReference>
<dbReference type="SUPFAM" id="SSF46689">
    <property type="entry name" value="Homeodomain-like"/>
    <property type="match status" value="2"/>
</dbReference>
<dbReference type="PANTHER" id="PTHR43280:SF28">
    <property type="entry name" value="HTH-TYPE TRANSCRIPTIONAL ACTIVATOR RHAS"/>
    <property type="match status" value="1"/>
</dbReference>
<keyword evidence="8" id="KW-1185">Reference proteome</keyword>
<evidence type="ECO:0000313" key="7">
    <source>
        <dbReference type="EMBL" id="SQI59061.1"/>
    </source>
</evidence>
<feature type="domain" description="HTH araC/xylS-type" evidence="6">
    <location>
        <begin position="667"/>
        <end position="764"/>
    </location>
</feature>
<evidence type="ECO:0000256" key="5">
    <source>
        <dbReference type="SAM" id="Phobius"/>
    </source>
</evidence>
<evidence type="ECO:0000313" key="8">
    <source>
        <dbReference type="Proteomes" id="UP000249134"/>
    </source>
</evidence>
<dbReference type="GO" id="GO:0008168">
    <property type="term" value="F:methyltransferase activity"/>
    <property type="evidence" value="ECO:0007669"/>
    <property type="project" value="UniProtKB-KW"/>
</dbReference>
<dbReference type="STRING" id="1348624.GCA_001591545_01370"/>
<evidence type="ECO:0000256" key="3">
    <source>
        <dbReference type="ARBA" id="ARBA00023163"/>
    </source>
</evidence>
<keyword evidence="5" id="KW-0472">Membrane</keyword>
<dbReference type="EMBL" id="LS483476">
    <property type="protein sequence ID" value="SQI59061.1"/>
    <property type="molecule type" value="Genomic_DNA"/>
</dbReference>
<keyword evidence="7" id="KW-0808">Transferase</keyword>
<evidence type="ECO:0000256" key="4">
    <source>
        <dbReference type="SAM" id="Coils"/>
    </source>
</evidence>
<keyword evidence="5" id="KW-1133">Transmembrane helix</keyword>
<dbReference type="GO" id="GO:0043565">
    <property type="term" value="F:sequence-specific DNA binding"/>
    <property type="evidence" value="ECO:0007669"/>
    <property type="project" value="InterPro"/>
</dbReference>
<reference evidence="7 8" key="1">
    <citation type="submission" date="2018-06" db="EMBL/GenBank/DDBJ databases">
        <authorList>
            <consortium name="Pathogen Informatics"/>
            <person name="Doyle S."/>
        </authorList>
    </citation>
    <scope>NUCLEOTIDE SEQUENCE [LARGE SCALE GENOMIC DNA]</scope>
    <source>
        <strain evidence="7 8">NCTC4824</strain>
    </source>
</reference>
<keyword evidence="3" id="KW-0804">Transcription</keyword>
<keyword evidence="7" id="KW-0489">Methyltransferase</keyword>
<dbReference type="PANTHER" id="PTHR43280">
    <property type="entry name" value="ARAC-FAMILY TRANSCRIPTIONAL REGULATOR"/>
    <property type="match status" value="1"/>
</dbReference>
<dbReference type="Gene3D" id="3.30.450.20">
    <property type="entry name" value="PAS domain"/>
    <property type="match status" value="1"/>
</dbReference>
<dbReference type="PROSITE" id="PS00041">
    <property type="entry name" value="HTH_ARAC_FAMILY_1"/>
    <property type="match status" value="1"/>
</dbReference>
<dbReference type="EC" id="2.1.1.-" evidence="7"/>
<keyword evidence="2" id="KW-0238">DNA-binding</keyword>
<dbReference type="KEGG" id="blen:NCTC4824_02319"/>
<dbReference type="AlphaFoldDB" id="A0A2X4W7E7"/>
<dbReference type="Gene3D" id="1.10.10.60">
    <property type="entry name" value="Homeodomain-like"/>
    <property type="match status" value="2"/>
</dbReference>
<evidence type="ECO:0000256" key="1">
    <source>
        <dbReference type="ARBA" id="ARBA00023015"/>
    </source>
</evidence>
<organism evidence="7 8">
    <name type="scientific">Lederbergia lenta</name>
    <name type="common">Bacillus lentus</name>
    <dbReference type="NCBI Taxonomy" id="1467"/>
    <lineage>
        <taxon>Bacteria</taxon>
        <taxon>Bacillati</taxon>
        <taxon>Bacillota</taxon>
        <taxon>Bacilli</taxon>
        <taxon>Bacillales</taxon>
        <taxon>Bacillaceae</taxon>
        <taxon>Lederbergia</taxon>
    </lineage>
</organism>
<gene>
    <name evidence="7" type="primary">yesS</name>
    <name evidence="7" type="ORF">NCTC4824_02319</name>
</gene>
<keyword evidence="5" id="KW-0812">Transmembrane</keyword>
<proteinExistence type="predicted"/>
<accession>A0A2X4W7E7</accession>
<dbReference type="PROSITE" id="PS01124">
    <property type="entry name" value="HTH_ARAC_FAMILY_2"/>
    <property type="match status" value="1"/>
</dbReference>
<protein>
    <submittedName>
        <fullName evidence="7">Transcriptional regulator</fullName>
        <ecNumber evidence="7">2.1.1.-</ecNumber>
    </submittedName>
</protein>
<dbReference type="InterPro" id="IPR009057">
    <property type="entry name" value="Homeodomain-like_sf"/>
</dbReference>
<dbReference type="GO" id="GO:0032259">
    <property type="term" value="P:methylation"/>
    <property type="evidence" value="ECO:0007669"/>
    <property type="project" value="UniProtKB-KW"/>
</dbReference>